<dbReference type="PANTHER" id="PTHR42899:SF1">
    <property type="entry name" value="SPERMATOGENESIS-ASSOCIATED PROTEIN 20"/>
    <property type="match status" value="1"/>
</dbReference>
<evidence type="ECO:0000313" key="2">
    <source>
        <dbReference type="Proteomes" id="UP000240830"/>
    </source>
</evidence>
<gene>
    <name evidence="1" type="ORF">PSACC_03668</name>
</gene>
<sequence>MLYDQGQLLAAFAEAARLNPGNREYLDAVEDIITYIRTNLRHPEGGFYCAEDADSLPVEEAKLKLEGAFAVWTFQEIQDSLPDDVAKVFNSHYGVEEKGNVPTGLDHHGELRNQNVLIEQRSVKETAELFRLSFQECHRMLAQAKETLAAVRALRPRPHLDDKILVAWNALAISGLCSAYSVTANPSTLLLAEQAANFIKANMVAEDNCLVRSYRNGPSTISGFAADYVFLTSALLDLWNCTLKPQYLEWAVQVQAKCDTLFWDDENYGYFSSPKNAQDIQLRLKDSVNSVAAMNLLRLDLIVEDKGYRSKFAQLLSSLSNEMKDAPDARPSLLAALIFDMALPRKLTFLIPAQFTNDPLSNENIMSLKKACGQGPFQVFAVQESGKTEVQVCRGTTCQKPVGTCEELKEILKN</sequence>
<organism evidence="1 2">
    <name type="scientific">Paramicrosporidium saccamoebae</name>
    <dbReference type="NCBI Taxonomy" id="1246581"/>
    <lineage>
        <taxon>Eukaryota</taxon>
        <taxon>Fungi</taxon>
        <taxon>Fungi incertae sedis</taxon>
        <taxon>Cryptomycota</taxon>
        <taxon>Cryptomycota incertae sedis</taxon>
        <taxon>Paramicrosporidium</taxon>
    </lineage>
</organism>
<name>A0A2H9TFB1_9FUNG</name>
<dbReference type="Proteomes" id="UP000240830">
    <property type="component" value="Unassembled WGS sequence"/>
</dbReference>
<comment type="caution">
    <text evidence="1">The sequence shown here is derived from an EMBL/GenBank/DDBJ whole genome shotgun (WGS) entry which is preliminary data.</text>
</comment>
<evidence type="ECO:0000313" key="1">
    <source>
        <dbReference type="EMBL" id="PJF16473.1"/>
    </source>
</evidence>
<dbReference type="GO" id="GO:0005975">
    <property type="term" value="P:carbohydrate metabolic process"/>
    <property type="evidence" value="ECO:0007669"/>
    <property type="project" value="InterPro"/>
</dbReference>
<dbReference type="AlphaFoldDB" id="A0A2H9TFB1"/>
<protein>
    <recommendedName>
        <fullName evidence="3">Spermatogenesis-associated protein 20</fullName>
    </recommendedName>
</protein>
<dbReference type="SUPFAM" id="SSF48208">
    <property type="entry name" value="Six-hairpin glycosidases"/>
    <property type="match status" value="1"/>
</dbReference>
<reference evidence="1 2" key="1">
    <citation type="submission" date="2016-10" db="EMBL/GenBank/DDBJ databases">
        <title>The genome of Paramicrosporidium saccamoebae is the missing link in understanding Cryptomycota and Microsporidia evolution.</title>
        <authorList>
            <person name="Quandt C.A."/>
            <person name="Beaudet D."/>
            <person name="Corsaro D."/>
            <person name="Michel R."/>
            <person name="Corradi N."/>
            <person name="James T."/>
        </authorList>
    </citation>
    <scope>NUCLEOTIDE SEQUENCE [LARGE SCALE GENOMIC DNA]</scope>
    <source>
        <strain evidence="1 2">KSL3</strain>
    </source>
</reference>
<dbReference type="InterPro" id="IPR024705">
    <property type="entry name" value="Ssp411"/>
</dbReference>
<dbReference type="PANTHER" id="PTHR42899">
    <property type="entry name" value="SPERMATOGENESIS-ASSOCIATED PROTEIN 20"/>
    <property type="match status" value="1"/>
</dbReference>
<dbReference type="STRING" id="1246581.A0A2H9TFB1"/>
<accession>A0A2H9TFB1</accession>
<proteinExistence type="predicted"/>
<dbReference type="OrthoDB" id="1923667at2759"/>
<dbReference type="EMBL" id="MTSL01000219">
    <property type="protein sequence ID" value="PJF16473.1"/>
    <property type="molecule type" value="Genomic_DNA"/>
</dbReference>
<dbReference type="InterPro" id="IPR008928">
    <property type="entry name" value="6-hairpin_glycosidase_sf"/>
</dbReference>
<evidence type="ECO:0008006" key="3">
    <source>
        <dbReference type="Google" id="ProtNLM"/>
    </source>
</evidence>
<keyword evidence="2" id="KW-1185">Reference proteome</keyword>